<sequence>MTEEEKKSYRDEMLQKCKNYAHIDYEDDADILAIMYDATIEELKELISDFDEYAMTQRQKILVFASVKQLYDQRDKYGDAQSLTTAVSSMLLKEIYK</sequence>
<accession>A0A8S5NTK8</accession>
<dbReference type="InterPro" id="IPR006450">
    <property type="entry name" value="Phage_HK97_gp6-like"/>
</dbReference>
<name>A0A8S5NTK8_9CAUD</name>
<dbReference type="EMBL" id="BK015253">
    <property type="protein sequence ID" value="DAD98133.1"/>
    <property type="molecule type" value="Genomic_DNA"/>
</dbReference>
<proteinExistence type="predicted"/>
<dbReference type="NCBIfam" id="TIGR01560">
    <property type="entry name" value="put_DNA_pack"/>
    <property type="match status" value="1"/>
</dbReference>
<protein>
    <submittedName>
        <fullName evidence="1">Tail connector protein</fullName>
    </submittedName>
</protein>
<evidence type="ECO:0000313" key="1">
    <source>
        <dbReference type="EMBL" id="DAD98133.1"/>
    </source>
</evidence>
<reference evidence="1" key="1">
    <citation type="journal article" date="2021" name="Proc. Natl. Acad. Sci. U.S.A.">
        <title>A Catalog of Tens of Thousands of Viruses from Human Metagenomes Reveals Hidden Associations with Chronic Diseases.</title>
        <authorList>
            <person name="Tisza M.J."/>
            <person name="Buck C.B."/>
        </authorList>
    </citation>
    <scope>NUCLEOTIDE SEQUENCE</scope>
    <source>
        <strain evidence="1">Ct1CM14</strain>
    </source>
</reference>
<organism evidence="1">
    <name type="scientific">Myoviridae sp. ct1CM14</name>
    <dbReference type="NCBI Taxonomy" id="2825018"/>
    <lineage>
        <taxon>Viruses</taxon>
        <taxon>Duplodnaviria</taxon>
        <taxon>Heunggongvirae</taxon>
        <taxon>Uroviricota</taxon>
        <taxon>Caudoviricetes</taxon>
    </lineage>
</organism>